<comment type="caution">
    <text evidence="4">The sequence shown here is derived from an EMBL/GenBank/DDBJ whole genome shotgun (WGS) entry which is preliminary data.</text>
</comment>
<evidence type="ECO:0000256" key="1">
    <source>
        <dbReference type="SAM" id="Coils"/>
    </source>
</evidence>
<dbReference type="PANTHER" id="PTHR46825:SF9">
    <property type="entry name" value="BETA-LACTAMASE-RELATED DOMAIN-CONTAINING PROTEIN"/>
    <property type="match status" value="1"/>
</dbReference>
<proteinExistence type="predicted"/>
<gene>
    <name evidence="4" type="ORF">GCM10007852_20470</name>
</gene>
<dbReference type="Pfam" id="PF00144">
    <property type="entry name" value="Beta-lactamase"/>
    <property type="match status" value="1"/>
</dbReference>
<feature type="signal peptide" evidence="2">
    <location>
        <begin position="1"/>
        <end position="21"/>
    </location>
</feature>
<evidence type="ECO:0000313" key="4">
    <source>
        <dbReference type="EMBL" id="GLR71139.1"/>
    </source>
</evidence>
<dbReference type="Proteomes" id="UP001156601">
    <property type="component" value="Unassembled WGS sequence"/>
</dbReference>
<organism evidence="4 5">
    <name type="scientific">Agaribacter marinus</name>
    <dbReference type="NCBI Taxonomy" id="1431249"/>
    <lineage>
        <taxon>Bacteria</taxon>
        <taxon>Pseudomonadati</taxon>
        <taxon>Pseudomonadota</taxon>
        <taxon>Gammaproteobacteria</taxon>
        <taxon>Alteromonadales</taxon>
        <taxon>Alteromonadaceae</taxon>
        <taxon>Agaribacter</taxon>
    </lineage>
</organism>
<evidence type="ECO:0000259" key="3">
    <source>
        <dbReference type="Pfam" id="PF00144"/>
    </source>
</evidence>
<dbReference type="InterPro" id="IPR050491">
    <property type="entry name" value="AmpC-like"/>
</dbReference>
<dbReference type="SUPFAM" id="SSF56601">
    <property type="entry name" value="beta-lactamase/transpeptidase-like"/>
    <property type="match status" value="1"/>
</dbReference>
<accession>A0AA37SZE5</accession>
<reference evidence="4" key="2">
    <citation type="submission" date="2023-01" db="EMBL/GenBank/DDBJ databases">
        <title>Draft genome sequence of Agaribacter marinus strain NBRC 110023.</title>
        <authorList>
            <person name="Sun Q."/>
            <person name="Mori K."/>
        </authorList>
    </citation>
    <scope>NUCLEOTIDE SEQUENCE</scope>
    <source>
        <strain evidence="4">NBRC 110023</strain>
    </source>
</reference>
<feature type="chain" id="PRO_5041364421" evidence="2">
    <location>
        <begin position="22"/>
        <end position="512"/>
    </location>
</feature>
<keyword evidence="2" id="KW-0732">Signal</keyword>
<feature type="domain" description="Beta-lactamase-related" evidence="3">
    <location>
        <begin position="48"/>
        <end position="367"/>
    </location>
</feature>
<dbReference type="InterPro" id="IPR001466">
    <property type="entry name" value="Beta-lactam-related"/>
</dbReference>
<reference evidence="4" key="1">
    <citation type="journal article" date="2014" name="Int. J. Syst. Evol. Microbiol.">
        <title>Complete genome sequence of Corynebacterium casei LMG S-19264T (=DSM 44701T), isolated from a smear-ripened cheese.</title>
        <authorList>
            <consortium name="US DOE Joint Genome Institute (JGI-PGF)"/>
            <person name="Walter F."/>
            <person name="Albersmeier A."/>
            <person name="Kalinowski J."/>
            <person name="Ruckert C."/>
        </authorList>
    </citation>
    <scope>NUCLEOTIDE SEQUENCE</scope>
    <source>
        <strain evidence="4">NBRC 110023</strain>
    </source>
</reference>
<dbReference type="Gene3D" id="3.40.710.10">
    <property type="entry name" value="DD-peptidase/beta-lactamase superfamily"/>
    <property type="match status" value="1"/>
</dbReference>
<dbReference type="RefSeq" id="WP_284217440.1">
    <property type="nucleotide sequence ID" value="NZ_BSOT01000005.1"/>
</dbReference>
<dbReference type="AlphaFoldDB" id="A0AA37SZE5"/>
<sequence length="512" mass="56694">MFKFKSTFLPLAIVAVIQFSACSSTQLHKQIPQSKHQTVEENIVLAMQKIPEVPGIAVSVYAEDFVFSKGFGITSVNTREVTSGDTAFYIASSTKSITALAMANLHEKGVIDLDTSIASFAPDAPFKPEIETHEITLRHLLAQSSGIKNAPIAHRLAFTGNHTPSQLWDALAFTENNQDEPRGSFKYSNYNFNILTLLTDKKLRRSWKDIVAKEIFDKAGMTRTTAYVSIANANGWSMARPHQLNVGGVSQIKLEKQDNTMQSAGGVLMSANDAALWLELLIEQGKVGMRQVLPAKAVLATQKFETEVDKTFLGFKRKYYGLGFYGGQYGEKNDLMLHHFGSFAGSSSHISYLPLKKVGVAIFTNEDAIGIRLASVLSRYIYSELANDANASNTLKKDIRQLAEQIVKRREQLQHAKKRQAERQYQLTQPLANYMGTYSNQLYGKITVGKSNEHLLVSSGNLSAVSTAYPKKDSVRIEMTPGTGQILSFKLDEGKEIESLNVSDVVYIKVIE</sequence>
<name>A0AA37SZE5_9ALTE</name>
<keyword evidence="1" id="KW-0175">Coiled coil</keyword>
<evidence type="ECO:0000256" key="2">
    <source>
        <dbReference type="SAM" id="SignalP"/>
    </source>
</evidence>
<feature type="coiled-coil region" evidence="1">
    <location>
        <begin position="396"/>
        <end position="423"/>
    </location>
</feature>
<keyword evidence="5" id="KW-1185">Reference proteome</keyword>
<dbReference type="InterPro" id="IPR012338">
    <property type="entry name" value="Beta-lactam/transpept-like"/>
</dbReference>
<dbReference type="PANTHER" id="PTHR46825">
    <property type="entry name" value="D-ALANYL-D-ALANINE-CARBOXYPEPTIDASE/ENDOPEPTIDASE AMPH"/>
    <property type="match status" value="1"/>
</dbReference>
<dbReference type="Gene3D" id="2.40.128.600">
    <property type="match status" value="1"/>
</dbReference>
<evidence type="ECO:0000313" key="5">
    <source>
        <dbReference type="Proteomes" id="UP001156601"/>
    </source>
</evidence>
<protein>
    <submittedName>
        <fullName evidence="4">Penicillin-binding protein</fullName>
    </submittedName>
</protein>
<dbReference type="EMBL" id="BSOT01000005">
    <property type="protein sequence ID" value="GLR71139.1"/>
    <property type="molecule type" value="Genomic_DNA"/>
</dbReference>